<dbReference type="SUPFAM" id="SSF143575">
    <property type="entry name" value="GAS2 domain-like"/>
    <property type="match status" value="1"/>
</dbReference>
<feature type="region of interest" description="Disordered" evidence="4">
    <location>
        <begin position="75"/>
        <end position="101"/>
    </location>
</feature>
<dbReference type="GO" id="GO:0008017">
    <property type="term" value="F:microtubule binding"/>
    <property type="evidence" value="ECO:0007669"/>
    <property type="project" value="InterPro"/>
</dbReference>
<dbReference type="OrthoDB" id="6137096at2759"/>
<dbReference type="Pfam" id="PF02187">
    <property type="entry name" value="GAS2"/>
    <property type="match status" value="1"/>
</dbReference>
<dbReference type="Proteomes" id="UP000596742">
    <property type="component" value="Unassembled WGS sequence"/>
</dbReference>
<keyword evidence="3" id="KW-0206">Cytoskeleton</keyword>
<proteinExistence type="predicted"/>
<feature type="compositionally biased region" description="Pro residues" evidence="4">
    <location>
        <begin position="82"/>
        <end position="95"/>
    </location>
</feature>
<evidence type="ECO:0000256" key="4">
    <source>
        <dbReference type="SAM" id="MobiDB-lite"/>
    </source>
</evidence>
<evidence type="ECO:0000259" key="5">
    <source>
        <dbReference type="Pfam" id="PF02187"/>
    </source>
</evidence>
<evidence type="ECO:0000256" key="2">
    <source>
        <dbReference type="ARBA" id="ARBA00022490"/>
    </source>
</evidence>
<keyword evidence="7" id="KW-1185">Reference proteome</keyword>
<gene>
    <name evidence="6" type="ORF">MGAL_10B085218</name>
</gene>
<dbReference type="EMBL" id="UYJE01000102">
    <property type="protein sequence ID" value="VDH90216.1"/>
    <property type="molecule type" value="Genomic_DNA"/>
</dbReference>
<comment type="caution">
    <text evidence="6">The sequence shown here is derived from an EMBL/GenBank/DDBJ whole genome shotgun (WGS) entry which is preliminary data.</text>
</comment>
<dbReference type="InterPro" id="IPR003108">
    <property type="entry name" value="GAR_dom"/>
</dbReference>
<feature type="domain" description="GAR" evidence="5">
    <location>
        <begin position="185"/>
        <end position="208"/>
    </location>
</feature>
<name>A0A8B6BG09_MYTGA</name>
<evidence type="ECO:0000256" key="1">
    <source>
        <dbReference type="ARBA" id="ARBA00004245"/>
    </source>
</evidence>
<dbReference type="InterPro" id="IPR036534">
    <property type="entry name" value="GAR_dom_sf"/>
</dbReference>
<feature type="region of interest" description="Disordered" evidence="4">
    <location>
        <begin position="118"/>
        <end position="141"/>
    </location>
</feature>
<dbReference type="GO" id="GO:0005856">
    <property type="term" value="C:cytoskeleton"/>
    <property type="evidence" value="ECO:0007669"/>
    <property type="project" value="UniProtKB-SubCell"/>
</dbReference>
<dbReference type="AlphaFoldDB" id="A0A8B6BG09"/>
<organism evidence="6 7">
    <name type="scientific">Mytilus galloprovincialis</name>
    <name type="common">Mediterranean mussel</name>
    <dbReference type="NCBI Taxonomy" id="29158"/>
    <lineage>
        <taxon>Eukaryota</taxon>
        <taxon>Metazoa</taxon>
        <taxon>Spiralia</taxon>
        <taxon>Lophotrochozoa</taxon>
        <taxon>Mollusca</taxon>
        <taxon>Bivalvia</taxon>
        <taxon>Autobranchia</taxon>
        <taxon>Pteriomorphia</taxon>
        <taxon>Mytilida</taxon>
        <taxon>Mytiloidea</taxon>
        <taxon>Mytilidae</taxon>
        <taxon>Mytilinae</taxon>
        <taxon>Mytilus</taxon>
    </lineage>
</organism>
<keyword evidence="2" id="KW-0963">Cytoplasm</keyword>
<dbReference type="Gene3D" id="3.30.920.20">
    <property type="entry name" value="Gas2-like domain"/>
    <property type="match status" value="1"/>
</dbReference>
<evidence type="ECO:0000313" key="6">
    <source>
        <dbReference type="EMBL" id="VDH90216.1"/>
    </source>
</evidence>
<sequence length="236" mass="27308">MPGHEHDEETHVKFVVRNSIRDRKPIGYVTIEQSVDEKTFQSLEYVDSRHEYVVQRKSPRSVGCQVNTKYEILLSTHNSPSTPTPPPLPSPPPQPVLQGKNDVGCQINTNYVILLSRHIPPTPLPPTPSPPPSPPPPLSTKEDQYEYCIDLRQPVEIIEPKPFLIERRIIDVFPKPKVKKKKYDDLMVTVGGGWNKMDVYMKRHDPVKRFVYEREQLKNSDLPEKKKKILWIQIHL</sequence>
<protein>
    <recommendedName>
        <fullName evidence="5">GAR domain-containing protein</fullName>
    </recommendedName>
</protein>
<reference evidence="6" key="1">
    <citation type="submission" date="2018-11" db="EMBL/GenBank/DDBJ databases">
        <authorList>
            <person name="Alioto T."/>
            <person name="Alioto T."/>
        </authorList>
    </citation>
    <scope>NUCLEOTIDE SEQUENCE</scope>
</reference>
<evidence type="ECO:0000256" key="3">
    <source>
        <dbReference type="ARBA" id="ARBA00023212"/>
    </source>
</evidence>
<feature type="compositionally biased region" description="Pro residues" evidence="4">
    <location>
        <begin position="120"/>
        <end position="138"/>
    </location>
</feature>
<evidence type="ECO:0000313" key="7">
    <source>
        <dbReference type="Proteomes" id="UP000596742"/>
    </source>
</evidence>
<comment type="subcellular location">
    <subcellularLocation>
        <location evidence="1">Cytoplasm</location>
        <location evidence="1">Cytoskeleton</location>
    </subcellularLocation>
</comment>
<accession>A0A8B6BG09</accession>